<dbReference type="Pfam" id="PF14516">
    <property type="entry name" value="AAA_35"/>
    <property type="match status" value="1"/>
</dbReference>
<dbReference type="SUPFAM" id="SSF52540">
    <property type="entry name" value="P-loop containing nucleoside triphosphate hydrolases"/>
    <property type="match status" value="1"/>
</dbReference>
<dbReference type="Proteomes" id="UP000789572">
    <property type="component" value="Unassembled WGS sequence"/>
</dbReference>
<protein>
    <submittedName>
        <fullName evidence="1">10350_t:CDS:1</fullName>
    </submittedName>
</protein>
<sequence length="583" mass="67646">MLIKDKIENLELKRKREVTEEHAERDNVYFVDPSGESVPLLDMIRRGEFVALYGARASGKSTRVIQAKEQLIREGFICVYITLEMINIESVDKFWISLSHSFETSVASNINFTGIKSASEFARLLGKDRCKQKVVLFVDEYDVLYEASDEVRTSFLGIIRGIKNAKDSYSLWSSVAIGPFSILHLSSNKSMSPFNVKDPFPNPNFTKEQVQSLYRDFAQDYEFTIDPAIIEDIYTRTNGHAGLVCLCGKAIYVHLLRKLDERRRLDSLTWLNFTINSLQKSVLDYATFRKMVHTLTKDKARQAMQLVRSAFIGYFDLVHIVDNEERNFAEFLTAEGVLLRDEESKDRFKMSSVLVDELIRQRVIPELFRSTPTVAVPETRDGFLDIINILKTVVQFFDQDIISRAFYRSFKTARDVYVNGQKNKRVPRESTYDTEMNRILINWISKQRNFEVTSQWHLVEYCVNEKDKHTYSDIVVKTPSQTVVLELLATATRTQLDEHFVRAIEYGNKLSAEEVWIVHFTCEDNSTQNPYYPSKAELCRLNIVHFLHDEWFKNVRMSARFMDSSDNFSYINDSLIVLNNNLS</sequence>
<dbReference type="InterPro" id="IPR027417">
    <property type="entry name" value="P-loop_NTPase"/>
</dbReference>
<keyword evidence="2" id="KW-1185">Reference proteome</keyword>
<evidence type="ECO:0000313" key="2">
    <source>
        <dbReference type="Proteomes" id="UP000789572"/>
    </source>
</evidence>
<name>A0A9N9A5U4_9GLOM</name>
<dbReference type="AlphaFoldDB" id="A0A9N9A5U4"/>
<dbReference type="Gene3D" id="3.40.50.300">
    <property type="entry name" value="P-loop containing nucleotide triphosphate hydrolases"/>
    <property type="match status" value="1"/>
</dbReference>
<comment type="caution">
    <text evidence="1">The sequence shown here is derived from an EMBL/GenBank/DDBJ whole genome shotgun (WGS) entry which is preliminary data.</text>
</comment>
<dbReference type="OrthoDB" id="5596319at2759"/>
<dbReference type="EMBL" id="CAJVPJ010000374">
    <property type="protein sequence ID" value="CAG8517732.1"/>
    <property type="molecule type" value="Genomic_DNA"/>
</dbReference>
<accession>A0A9N9A5U4</accession>
<organism evidence="1 2">
    <name type="scientific">Paraglomus occultum</name>
    <dbReference type="NCBI Taxonomy" id="144539"/>
    <lineage>
        <taxon>Eukaryota</taxon>
        <taxon>Fungi</taxon>
        <taxon>Fungi incertae sedis</taxon>
        <taxon>Mucoromycota</taxon>
        <taxon>Glomeromycotina</taxon>
        <taxon>Glomeromycetes</taxon>
        <taxon>Paraglomerales</taxon>
        <taxon>Paraglomeraceae</taxon>
        <taxon>Paraglomus</taxon>
    </lineage>
</organism>
<proteinExistence type="predicted"/>
<gene>
    <name evidence="1" type="ORF">POCULU_LOCUS3408</name>
</gene>
<evidence type="ECO:0000313" key="1">
    <source>
        <dbReference type="EMBL" id="CAG8517732.1"/>
    </source>
</evidence>
<reference evidence="1" key="1">
    <citation type="submission" date="2021-06" db="EMBL/GenBank/DDBJ databases">
        <authorList>
            <person name="Kallberg Y."/>
            <person name="Tangrot J."/>
            <person name="Rosling A."/>
        </authorList>
    </citation>
    <scope>NUCLEOTIDE SEQUENCE</scope>
    <source>
        <strain evidence="1">IA702</strain>
    </source>
</reference>